<dbReference type="OrthoDB" id="6330at2157"/>
<dbReference type="PANTHER" id="PTHR32194">
    <property type="entry name" value="METALLOPROTEASE TLDD"/>
    <property type="match status" value="1"/>
</dbReference>
<keyword evidence="7 9" id="KW-0647">Proteasome</keyword>
<evidence type="ECO:0000256" key="3">
    <source>
        <dbReference type="ARBA" id="ARBA00022670"/>
    </source>
</evidence>
<comment type="subunit">
    <text evidence="9">The 20S proteasome core is composed of 14 alpha and 14 beta subunits that assemble into four stacked heptameric rings, resulting in a barrel-shaped structure. The two inner rings, each composed of seven catalytic beta subunits, are sandwiched by two outer rings, each composed of seven alpha subunits. The catalytic chamber with the active sites is on the inside of the barrel. Has a gated structure, the ends of the cylinder being occluded by the N-termini of the alpha-subunits. Is capped at one or both ends by the proteasome regulatory ATPase, PAN.</text>
</comment>
<dbReference type="GO" id="GO:0005737">
    <property type="term" value="C:cytoplasm"/>
    <property type="evidence" value="ECO:0007669"/>
    <property type="project" value="UniProtKB-SubCell"/>
</dbReference>
<evidence type="ECO:0000256" key="2">
    <source>
        <dbReference type="ARBA" id="ARBA00022490"/>
    </source>
</evidence>
<dbReference type="EC" id="3.4.25.1" evidence="9"/>
<reference evidence="11 13" key="1">
    <citation type="submission" date="2018-10" db="EMBL/GenBank/DDBJ databases">
        <title>Co-occurring genomic capacity for anaerobic methane metabolism and dissimilatory sulfite reduction discovered in the Korarchaeota.</title>
        <authorList>
            <person name="Mckay L.J."/>
            <person name="Dlakic M."/>
            <person name="Fields M.W."/>
            <person name="Delmont T.O."/>
            <person name="Eren A.M."/>
            <person name="Jay Z.J."/>
            <person name="Klingelsmith K.B."/>
            <person name="Rusch D.B."/>
            <person name="Inskeep W.P."/>
        </authorList>
    </citation>
    <scope>NUCLEOTIDE SEQUENCE [LARGE SCALE GENOMIC DNA]</scope>
    <source>
        <strain evidence="11 13">MDKW</strain>
    </source>
</reference>
<comment type="caution">
    <text evidence="11">The sequence shown here is derived from an EMBL/GenBank/DDBJ whole genome shotgun (WGS) entry which is preliminary data.</text>
</comment>
<proteinExistence type="inferred from homology"/>
<evidence type="ECO:0000313" key="14">
    <source>
        <dbReference type="Proteomes" id="UP000316217"/>
    </source>
</evidence>
<dbReference type="Gene3D" id="3.60.20.10">
    <property type="entry name" value="Glutamine Phosphoribosylpyrophosphate, subunit 1, domain 1"/>
    <property type="match status" value="1"/>
</dbReference>
<keyword evidence="6 9" id="KW-0068">Autocatalytic cleavage</keyword>
<evidence type="ECO:0000256" key="4">
    <source>
        <dbReference type="ARBA" id="ARBA00022698"/>
    </source>
</evidence>
<evidence type="ECO:0000256" key="8">
    <source>
        <dbReference type="ARBA" id="ARBA00023145"/>
    </source>
</evidence>
<dbReference type="GO" id="GO:0004298">
    <property type="term" value="F:threonine-type endopeptidase activity"/>
    <property type="evidence" value="ECO:0007669"/>
    <property type="project" value="UniProtKB-UniRule"/>
</dbReference>
<dbReference type="EMBL" id="RCOS01000146">
    <property type="protein sequence ID" value="RSN72623.1"/>
    <property type="molecule type" value="Genomic_DNA"/>
</dbReference>
<dbReference type="InterPro" id="IPR000243">
    <property type="entry name" value="Pept_T1A_subB"/>
</dbReference>
<keyword evidence="5 9" id="KW-0378">Hydrolase</keyword>
<sequence>MLKGTTTVGIKCLDGVVIASDRRASSETFIASKNARKTIKISNRAVATISGLVADGQYLTTILSAISSLYELDQEREMPISSIAKYLALMLRSYRPYILIAHLIVGGVDRSGPHLFNVDFYGTLTEENYIATGSGSPVAISVIEEGYSTEISVEKGKILALNAMLSALSRDSATGDGIDLTVVDERGVKFLERDEIQKMIERR</sequence>
<keyword evidence="13" id="KW-1185">Reference proteome</keyword>
<dbReference type="PROSITE" id="PS00854">
    <property type="entry name" value="PROTEASOME_BETA_1"/>
    <property type="match status" value="1"/>
</dbReference>
<dbReference type="SUPFAM" id="SSF56235">
    <property type="entry name" value="N-terminal nucleophile aminohydrolases (Ntn hydrolases)"/>
    <property type="match status" value="1"/>
</dbReference>
<dbReference type="InterPro" id="IPR023333">
    <property type="entry name" value="Proteasome_suB-type"/>
</dbReference>
<dbReference type="HAMAP" id="MF_02113_A">
    <property type="entry name" value="Proteasome_B_A"/>
    <property type="match status" value="1"/>
</dbReference>
<feature type="active site" description="Nucleophile" evidence="9 10">
    <location>
        <position position="5"/>
    </location>
</feature>
<keyword evidence="3 9" id="KW-0645">Protease</keyword>
<name>A0A3R9R1H5_9CREN</name>
<evidence type="ECO:0000313" key="11">
    <source>
        <dbReference type="EMBL" id="RSN72623.1"/>
    </source>
</evidence>
<dbReference type="InterPro" id="IPR001353">
    <property type="entry name" value="Proteasome_sua/b"/>
</dbReference>
<feature type="propeptide" id="PRO_5044509558" description="Removed in mature form; by autocatalysis" evidence="9">
    <location>
        <begin position="1"/>
        <end position="4"/>
    </location>
</feature>
<evidence type="ECO:0000256" key="10">
    <source>
        <dbReference type="PIRSR" id="PIRSR600243-1"/>
    </source>
</evidence>
<dbReference type="GO" id="GO:0019774">
    <property type="term" value="C:proteasome core complex, beta-subunit complex"/>
    <property type="evidence" value="ECO:0007669"/>
    <property type="project" value="UniProtKB-UniRule"/>
</dbReference>
<dbReference type="InterPro" id="IPR019983">
    <property type="entry name" value="Pept_T1A_Psome_bsu_arc"/>
</dbReference>
<evidence type="ECO:0000256" key="6">
    <source>
        <dbReference type="ARBA" id="ARBA00022813"/>
    </source>
</evidence>
<evidence type="ECO:0000256" key="5">
    <source>
        <dbReference type="ARBA" id="ARBA00022801"/>
    </source>
</evidence>
<evidence type="ECO:0000313" key="12">
    <source>
        <dbReference type="EMBL" id="RZN61641.1"/>
    </source>
</evidence>
<protein>
    <recommendedName>
        <fullName evidence="9">Proteasome subunit beta</fullName>
        <ecNumber evidence="9">3.4.25.1</ecNumber>
    </recommendedName>
    <alternativeName>
        <fullName evidence="9">20S proteasome beta subunit</fullName>
    </alternativeName>
    <alternativeName>
        <fullName evidence="9">Proteasome core protein PsmB</fullName>
    </alternativeName>
</protein>
<dbReference type="GO" id="GO:0010498">
    <property type="term" value="P:proteasomal protein catabolic process"/>
    <property type="evidence" value="ECO:0007669"/>
    <property type="project" value="UniProtKB-UniRule"/>
</dbReference>
<evidence type="ECO:0000256" key="9">
    <source>
        <dbReference type="HAMAP-Rule" id="MF_02113"/>
    </source>
</evidence>
<evidence type="ECO:0000256" key="1">
    <source>
        <dbReference type="ARBA" id="ARBA00001198"/>
    </source>
</evidence>
<dbReference type="InterPro" id="IPR029055">
    <property type="entry name" value="Ntn_hydrolases_N"/>
</dbReference>
<keyword evidence="2 9" id="KW-0963">Cytoplasm</keyword>
<gene>
    <name evidence="9" type="primary">psmB</name>
    <name evidence="11" type="ORF">D6D85_13195</name>
    <name evidence="12" type="ORF">EF810_04600</name>
</gene>
<reference evidence="12 14" key="2">
    <citation type="journal article" date="2019" name="Nat. Microbiol.">
        <title>Wide diversity of methane and short-chain alkane metabolisms in uncultured archaea.</title>
        <authorList>
            <person name="Borrel G."/>
            <person name="Adam P.S."/>
            <person name="McKay L.J."/>
            <person name="Chen L.X."/>
            <person name="Sierra-Garcia I.N."/>
            <person name="Sieber C.M."/>
            <person name="Letourneur Q."/>
            <person name="Ghozlane A."/>
            <person name="Andersen G.L."/>
            <person name="Li W.J."/>
            <person name="Hallam S.J."/>
            <person name="Muyzer G."/>
            <person name="de Oliveira V.M."/>
            <person name="Inskeep W.P."/>
            <person name="Banfield J.F."/>
            <person name="Gribaldo S."/>
        </authorList>
    </citation>
    <scope>NUCLEOTIDE SEQUENCE [LARGE SCALE GENOMIC DNA]</scope>
    <source>
        <strain evidence="12">NM4</strain>
    </source>
</reference>
<organism evidence="11 13">
    <name type="scientific">Candidatus Methanodesulfokora washburnensis</name>
    <dbReference type="NCBI Taxonomy" id="2478471"/>
    <lineage>
        <taxon>Archaea</taxon>
        <taxon>Thermoproteota</taxon>
        <taxon>Candidatus Korarchaeia</taxon>
        <taxon>Candidatus Korarchaeia incertae sedis</taxon>
        <taxon>Candidatus Methanodesulfokora</taxon>
    </lineage>
</organism>
<dbReference type="Proteomes" id="UP000277582">
    <property type="component" value="Unassembled WGS sequence"/>
</dbReference>
<dbReference type="AlphaFoldDB" id="A0A3R9R1H5"/>
<dbReference type="EMBL" id="RXII01000072">
    <property type="protein sequence ID" value="RZN61641.1"/>
    <property type="molecule type" value="Genomic_DNA"/>
</dbReference>
<evidence type="ECO:0000313" key="13">
    <source>
        <dbReference type="Proteomes" id="UP000277582"/>
    </source>
</evidence>
<dbReference type="PROSITE" id="PS51476">
    <property type="entry name" value="PROTEASOME_BETA_2"/>
    <property type="match status" value="1"/>
</dbReference>
<dbReference type="PRINTS" id="PR00141">
    <property type="entry name" value="PROTEASOME"/>
</dbReference>
<comment type="subcellular location">
    <subcellularLocation>
        <location evidence="9">Cytoplasm</location>
    </subcellularLocation>
</comment>
<feature type="chain" id="PRO_5044509559" description="Proteasome subunit beta" evidence="9">
    <location>
        <begin position="5"/>
        <end position="203"/>
    </location>
</feature>
<dbReference type="Pfam" id="PF00227">
    <property type="entry name" value="Proteasome"/>
    <property type="match status" value="1"/>
</dbReference>
<dbReference type="Proteomes" id="UP000316217">
    <property type="component" value="Unassembled WGS sequence"/>
</dbReference>
<dbReference type="InterPro" id="IPR016050">
    <property type="entry name" value="Proteasome_bsu_CS"/>
</dbReference>
<dbReference type="PANTHER" id="PTHR32194:SF6">
    <property type="entry name" value="PROTEASOME SUBUNIT BETA"/>
    <property type="match status" value="1"/>
</dbReference>
<keyword evidence="4 9" id="KW-0888">Threonine protease</keyword>
<keyword evidence="8 9" id="KW-0865">Zymogen</keyword>
<evidence type="ECO:0000256" key="7">
    <source>
        <dbReference type="ARBA" id="ARBA00022942"/>
    </source>
</evidence>
<comment type="similarity">
    <text evidence="9">Belongs to the peptidase T1B family.</text>
</comment>
<accession>A0A3R9R1H5</accession>
<comment type="catalytic activity">
    <reaction evidence="1 9">
        <text>Cleavage of peptide bonds with very broad specificity.</text>
        <dbReference type="EC" id="3.4.25.1"/>
    </reaction>
</comment>
<comment type="function">
    <text evidence="9">Component of the proteasome core, a large protease complex with broad specificity involved in protein degradation.</text>
</comment>
<comment type="activity regulation">
    <text evidence="9">The formation of the proteasomal ATPase PAN-20S proteasome complex, via the docking of the C-termini of PAN into the intersubunit pockets in the alpha-rings, triggers opening of the gate for substrate entry. Interconversion between the open-gate and close-gate conformations leads to a dynamic regulation of the 20S proteasome proteolysis activity.</text>
</comment>